<dbReference type="AlphaFoldDB" id="A0A0C9VF09"/>
<name>A0A0C9VF09_SPHS4</name>
<sequence length="257" mass="28123">MTEISQQCVQARPLLPYTKCNTAHAGATPAILMNPILGVAGPSAFEFTGNAPARPFEWSFEMPSTYPSAELPASSVKARQEPWLNEQNYIGLSTNTFNHPTFPMMPSNPFAQTYTSSPANPARMFVQYPVDQQSPYRLIDSVPPTPQADMPQQQNRQPFAISAQSYPQAAPEPICDKIGSYVAKKRKTGLNDSVPSLIRLLPEHSRPELDPSNVFPSSLPQLEGFRAVIEPASTTNISVAGAPSVLINAIQWMVHSQ</sequence>
<keyword evidence="2" id="KW-1185">Reference proteome</keyword>
<dbReference type="EMBL" id="KN837180">
    <property type="protein sequence ID" value="KIJ36220.1"/>
    <property type="molecule type" value="Genomic_DNA"/>
</dbReference>
<evidence type="ECO:0000313" key="1">
    <source>
        <dbReference type="EMBL" id="KIJ36220.1"/>
    </source>
</evidence>
<organism evidence="1 2">
    <name type="scientific">Sphaerobolus stellatus (strain SS14)</name>
    <dbReference type="NCBI Taxonomy" id="990650"/>
    <lineage>
        <taxon>Eukaryota</taxon>
        <taxon>Fungi</taxon>
        <taxon>Dikarya</taxon>
        <taxon>Basidiomycota</taxon>
        <taxon>Agaricomycotina</taxon>
        <taxon>Agaricomycetes</taxon>
        <taxon>Phallomycetidae</taxon>
        <taxon>Geastrales</taxon>
        <taxon>Sphaerobolaceae</taxon>
        <taxon>Sphaerobolus</taxon>
    </lineage>
</organism>
<reference evidence="1 2" key="1">
    <citation type="submission" date="2014-06" db="EMBL/GenBank/DDBJ databases">
        <title>Evolutionary Origins and Diversification of the Mycorrhizal Mutualists.</title>
        <authorList>
            <consortium name="DOE Joint Genome Institute"/>
            <consortium name="Mycorrhizal Genomics Consortium"/>
            <person name="Kohler A."/>
            <person name="Kuo A."/>
            <person name="Nagy L.G."/>
            <person name="Floudas D."/>
            <person name="Copeland A."/>
            <person name="Barry K.W."/>
            <person name="Cichocki N."/>
            <person name="Veneault-Fourrey C."/>
            <person name="LaButti K."/>
            <person name="Lindquist E.A."/>
            <person name="Lipzen A."/>
            <person name="Lundell T."/>
            <person name="Morin E."/>
            <person name="Murat C."/>
            <person name="Riley R."/>
            <person name="Ohm R."/>
            <person name="Sun H."/>
            <person name="Tunlid A."/>
            <person name="Henrissat B."/>
            <person name="Grigoriev I.V."/>
            <person name="Hibbett D.S."/>
            <person name="Martin F."/>
        </authorList>
    </citation>
    <scope>NUCLEOTIDE SEQUENCE [LARGE SCALE GENOMIC DNA]</scope>
    <source>
        <strain evidence="1 2">SS14</strain>
    </source>
</reference>
<accession>A0A0C9VF09</accession>
<protein>
    <submittedName>
        <fullName evidence="1">Uncharacterized protein</fullName>
    </submittedName>
</protein>
<proteinExistence type="predicted"/>
<evidence type="ECO:0000313" key="2">
    <source>
        <dbReference type="Proteomes" id="UP000054279"/>
    </source>
</evidence>
<dbReference type="HOGENOM" id="CLU_1082456_0_0_1"/>
<dbReference type="Proteomes" id="UP000054279">
    <property type="component" value="Unassembled WGS sequence"/>
</dbReference>
<gene>
    <name evidence="1" type="ORF">M422DRAFT_51147</name>
</gene>